<dbReference type="AlphaFoldDB" id="A0A2A2F637"/>
<keyword evidence="4 10" id="KW-1133">Transmembrane helix</keyword>
<organism evidence="12 13">
    <name type="scientific">Halovibrio salipaludis</name>
    <dbReference type="NCBI Taxonomy" id="2032626"/>
    <lineage>
        <taxon>Bacteria</taxon>
        <taxon>Pseudomonadati</taxon>
        <taxon>Pseudomonadota</taxon>
        <taxon>Gammaproteobacteria</taxon>
        <taxon>Oceanospirillales</taxon>
        <taxon>Halomonadaceae</taxon>
        <taxon>Halovibrio</taxon>
    </lineage>
</organism>
<comment type="subcellular location">
    <subcellularLocation>
        <location evidence="1">Cell membrane</location>
        <topology evidence="1">Single-pass type II membrane protein</topology>
    </subcellularLocation>
</comment>
<dbReference type="RefSeq" id="WP_095616644.1">
    <property type="nucleotide sequence ID" value="NZ_NSKD01000002.1"/>
</dbReference>
<feature type="region of interest" description="Disordered" evidence="9">
    <location>
        <begin position="173"/>
        <end position="195"/>
    </location>
</feature>
<dbReference type="InterPro" id="IPR026039">
    <property type="entry name" value="YfgM"/>
</dbReference>
<evidence type="ECO:0000259" key="11">
    <source>
        <dbReference type="Pfam" id="PF09976"/>
    </source>
</evidence>
<sequence>MAEEDEQWEAFKRWWKQNGSSVLMGIAIVVLGIAGWQYWEAREAAARAEARQGFDSVISTLQSDKETEERLSTMEYALDNLKDSQPGSPYTVFSAMVAASVYMEESRPEDAVEELEWALERAGGQPLPRVIRLRLARAQLASGESEAAISTLEGLDDAGEFAPLFHELRGDAHHAAGNEDAARKAYQAARDSHGEDVNDRLLEIKLSDLAVTEEG</sequence>
<feature type="compositionally biased region" description="Basic and acidic residues" evidence="9">
    <location>
        <begin position="173"/>
        <end position="183"/>
    </location>
</feature>
<evidence type="ECO:0000256" key="10">
    <source>
        <dbReference type="SAM" id="Phobius"/>
    </source>
</evidence>
<dbReference type="GO" id="GO:0005886">
    <property type="term" value="C:plasma membrane"/>
    <property type="evidence" value="ECO:0007669"/>
    <property type="project" value="UniProtKB-SubCell"/>
</dbReference>
<dbReference type="Gene3D" id="1.25.40.10">
    <property type="entry name" value="Tetratricopeptide repeat domain"/>
    <property type="match status" value="1"/>
</dbReference>
<dbReference type="Pfam" id="PF09976">
    <property type="entry name" value="TPR_21"/>
    <property type="match status" value="1"/>
</dbReference>
<evidence type="ECO:0000313" key="13">
    <source>
        <dbReference type="Proteomes" id="UP000218896"/>
    </source>
</evidence>
<evidence type="ECO:0000256" key="2">
    <source>
        <dbReference type="ARBA" id="ARBA00022475"/>
    </source>
</evidence>
<name>A0A2A2F637_9GAMM</name>
<evidence type="ECO:0000256" key="1">
    <source>
        <dbReference type="ARBA" id="ARBA00004401"/>
    </source>
</evidence>
<keyword evidence="13" id="KW-1185">Reference proteome</keyword>
<feature type="transmembrane region" description="Helical" evidence="10">
    <location>
        <begin position="21"/>
        <end position="39"/>
    </location>
</feature>
<keyword evidence="3 10" id="KW-0812">Transmembrane</keyword>
<dbReference type="InterPro" id="IPR011990">
    <property type="entry name" value="TPR-like_helical_dom_sf"/>
</dbReference>
<dbReference type="PANTHER" id="PTHR38035:SF1">
    <property type="entry name" value="ANCILLARY SECYEG TRANSLOCON SUBUNIT"/>
    <property type="match status" value="1"/>
</dbReference>
<gene>
    <name evidence="12" type="ORF">CK501_04935</name>
</gene>
<evidence type="ECO:0000256" key="4">
    <source>
        <dbReference type="ARBA" id="ARBA00022989"/>
    </source>
</evidence>
<proteinExistence type="inferred from homology"/>
<protein>
    <recommendedName>
        <fullName evidence="8">Ancillary SecYEG translocon subunit</fullName>
    </recommendedName>
</protein>
<evidence type="ECO:0000256" key="6">
    <source>
        <dbReference type="ARBA" id="ARBA00023186"/>
    </source>
</evidence>
<reference evidence="12 13" key="1">
    <citation type="submission" date="2017-08" db="EMBL/GenBank/DDBJ databases">
        <title>Halovibrio sewagensis sp. nov., isolated from wastewater of high salinity.</title>
        <authorList>
            <person name="Dong X."/>
            <person name="Zhang G."/>
        </authorList>
    </citation>
    <scope>NUCLEOTIDE SEQUENCE [LARGE SCALE GENOMIC DNA]</scope>
    <source>
        <strain evidence="12 13">YL5-2</strain>
    </source>
</reference>
<evidence type="ECO:0000256" key="3">
    <source>
        <dbReference type="ARBA" id="ARBA00022692"/>
    </source>
</evidence>
<evidence type="ECO:0000256" key="9">
    <source>
        <dbReference type="SAM" id="MobiDB-lite"/>
    </source>
</evidence>
<evidence type="ECO:0000256" key="8">
    <source>
        <dbReference type="ARBA" id="ARBA00024235"/>
    </source>
</evidence>
<dbReference type="EMBL" id="NSKD01000002">
    <property type="protein sequence ID" value="PAU80916.1"/>
    <property type="molecule type" value="Genomic_DNA"/>
</dbReference>
<dbReference type="PIRSF" id="PIRSF006170">
    <property type="entry name" value="YfgM"/>
    <property type="match status" value="1"/>
</dbReference>
<feature type="domain" description="Ancillary SecYEG translocon subunit/Cell division coordinator CpoB TPR" evidence="11">
    <location>
        <begin position="12"/>
        <end position="210"/>
    </location>
</feature>
<comment type="caution">
    <text evidence="12">The sequence shown here is derived from an EMBL/GenBank/DDBJ whole genome shotgun (WGS) entry which is preliminary data.</text>
</comment>
<accession>A0A2A2F637</accession>
<dbReference type="Proteomes" id="UP000218896">
    <property type="component" value="Unassembled WGS sequence"/>
</dbReference>
<evidence type="ECO:0000256" key="5">
    <source>
        <dbReference type="ARBA" id="ARBA00023136"/>
    </source>
</evidence>
<dbReference type="SUPFAM" id="SSF48452">
    <property type="entry name" value="TPR-like"/>
    <property type="match status" value="1"/>
</dbReference>
<dbReference type="GO" id="GO:0044877">
    <property type="term" value="F:protein-containing complex binding"/>
    <property type="evidence" value="ECO:0007669"/>
    <property type="project" value="InterPro"/>
</dbReference>
<keyword evidence="2" id="KW-1003">Cell membrane</keyword>
<dbReference type="OrthoDB" id="9789675at2"/>
<evidence type="ECO:0000256" key="7">
    <source>
        <dbReference type="ARBA" id="ARBA00024197"/>
    </source>
</evidence>
<dbReference type="InterPro" id="IPR018704">
    <property type="entry name" value="SecYEG/CpoB_TPR"/>
</dbReference>
<keyword evidence="6" id="KW-0143">Chaperone</keyword>
<evidence type="ECO:0000313" key="12">
    <source>
        <dbReference type="EMBL" id="PAU80916.1"/>
    </source>
</evidence>
<comment type="similarity">
    <text evidence="7">Belongs to the YfgM family.</text>
</comment>
<dbReference type="PANTHER" id="PTHR38035">
    <property type="entry name" value="UPF0070 PROTEIN YFGM"/>
    <property type="match status" value="1"/>
</dbReference>
<keyword evidence="5 10" id="KW-0472">Membrane</keyword>